<dbReference type="EMBL" id="ASPP01012515">
    <property type="protein sequence ID" value="ETO20525.1"/>
    <property type="molecule type" value="Genomic_DNA"/>
</dbReference>
<feature type="repeat" description="HEAT" evidence="2">
    <location>
        <begin position="70"/>
        <end position="107"/>
    </location>
</feature>
<evidence type="ECO:0000256" key="1">
    <source>
        <dbReference type="ARBA" id="ARBA00022737"/>
    </source>
</evidence>
<comment type="caution">
    <text evidence="3">The sequence shown here is derived from an EMBL/GenBank/DDBJ whole genome shotgun (WGS) entry which is preliminary data.</text>
</comment>
<feature type="non-terminal residue" evidence="3">
    <location>
        <position position="164"/>
    </location>
</feature>
<dbReference type="Proteomes" id="UP000023152">
    <property type="component" value="Unassembled WGS sequence"/>
</dbReference>
<name>X6N2N4_RETFI</name>
<proteinExistence type="predicted"/>
<accession>X6N2N4</accession>
<dbReference type="GO" id="GO:0019888">
    <property type="term" value="F:protein phosphatase regulator activity"/>
    <property type="evidence" value="ECO:0007669"/>
    <property type="project" value="TreeGrafter"/>
</dbReference>
<feature type="non-terminal residue" evidence="3">
    <location>
        <position position="1"/>
    </location>
</feature>
<evidence type="ECO:0000313" key="3">
    <source>
        <dbReference type="EMBL" id="ETO20525.1"/>
    </source>
</evidence>
<dbReference type="Gene3D" id="1.25.10.10">
    <property type="entry name" value="Leucine-rich Repeat Variant"/>
    <property type="match status" value="1"/>
</dbReference>
<dbReference type="InterPro" id="IPR016024">
    <property type="entry name" value="ARM-type_fold"/>
</dbReference>
<dbReference type="InterPro" id="IPR051023">
    <property type="entry name" value="PP2A_Regulatory_Subunit_A"/>
</dbReference>
<dbReference type="PROSITE" id="PS50077">
    <property type="entry name" value="HEAT_REPEAT"/>
    <property type="match status" value="1"/>
</dbReference>
<protein>
    <submittedName>
        <fullName evidence="3">HEAT repeat family protein</fullName>
    </submittedName>
</protein>
<dbReference type="OrthoDB" id="340346at2759"/>
<evidence type="ECO:0000313" key="4">
    <source>
        <dbReference type="Proteomes" id="UP000023152"/>
    </source>
</evidence>
<sequence length="164" mass="18223">LVAVKRLASVCELFGAKAALSLKNQIKNVAGDKEMVIRQTCAEQLGLYCKYLIEKTNDSKEAHDLIICDLLPLLKEMLRDAMEVRQPASTSLIIVAELLTKEEVNEHVLKIVLHMAHDDTDDQKICALPLLAELAPIVGSSICKDCLSNDLHTLSQDNSFRVRK</sequence>
<gene>
    <name evidence="3" type="ORF">RFI_16692</name>
</gene>
<evidence type="ECO:0000256" key="2">
    <source>
        <dbReference type="PROSITE-ProRule" id="PRU00103"/>
    </source>
</evidence>
<dbReference type="SUPFAM" id="SSF48371">
    <property type="entry name" value="ARM repeat"/>
    <property type="match status" value="1"/>
</dbReference>
<dbReference type="PANTHER" id="PTHR10648:SF1">
    <property type="entry name" value="SERINE_THREONINE-PROTEIN PHOSPHATASE 4 REGULATORY SUBUNIT 1"/>
    <property type="match status" value="1"/>
</dbReference>
<organism evidence="3 4">
    <name type="scientific">Reticulomyxa filosa</name>
    <dbReference type="NCBI Taxonomy" id="46433"/>
    <lineage>
        <taxon>Eukaryota</taxon>
        <taxon>Sar</taxon>
        <taxon>Rhizaria</taxon>
        <taxon>Retaria</taxon>
        <taxon>Foraminifera</taxon>
        <taxon>Monothalamids</taxon>
        <taxon>Reticulomyxidae</taxon>
        <taxon>Reticulomyxa</taxon>
    </lineage>
</organism>
<dbReference type="AlphaFoldDB" id="X6N2N4"/>
<dbReference type="GO" id="GO:0005737">
    <property type="term" value="C:cytoplasm"/>
    <property type="evidence" value="ECO:0007669"/>
    <property type="project" value="TreeGrafter"/>
</dbReference>
<dbReference type="InterPro" id="IPR021133">
    <property type="entry name" value="HEAT_type_2"/>
</dbReference>
<keyword evidence="1" id="KW-0677">Repeat</keyword>
<dbReference type="PANTHER" id="PTHR10648">
    <property type="entry name" value="SERINE/THREONINE-PROTEIN PHOSPHATASE PP2A 65 KDA REGULATORY SUBUNIT"/>
    <property type="match status" value="1"/>
</dbReference>
<dbReference type="InterPro" id="IPR011989">
    <property type="entry name" value="ARM-like"/>
</dbReference>
<reference evidence="3 4" key="1">
    <citation type="journal article" date="2013" name="Curr. Biol.">
        <title>The Genome of the Foraminiferan Reticulomyxa filosa.</title>
        <authorList>
            <person name="Glockner G."/>
            <person name="Hulsmann N."/>
            <person name="Schleicher M."/>
            <person name="Noegel A.A."/>
            <person name="Eichinger L."/>
            <person name="Gallinger C."/>
            <person name="Pawlowski J."/>
            <person name="Sierra R."/>
            <person name="Euteneuer U."/>
            <person name="Pillet L."/>
            <person name="Moustafa A."/>
            <person name="Platzer M."/>
            <person name="Groth M."/>
            <person name="Szafranski K."/>
            <person name="Schliwa M."/>
        </authorList>
    </citation>
    <scope>NUCLEOTIDE SEQUENCE [LARGE SCALE GENOMIC DNA]</scope>
</reference>
<keyword evidence="4" id="KW-1185">Reference proteome</keyword>